<dbReference type="Gene3D" id="1.20.1270.60">
    <property type="entry name" value="Arfaptin homology (AH) domain/BAR domain"/>
    <property type="match status" value="1"/>
</dbReference>
<dbReference type="SUPFAM" id="SSF103657">
    <property type="entry name" value="BAR/IMD domain-like"/>
    <property type="match status" value="1"/>
</dbReference>
<keyword evidence="5" id="KW-1185">Reference proteome</keyword>
<feature type="compositionally biased region" description="Low complexity" evidence="2">
    <location>
        <begin position="1"/>
        <end position="14"/>
    </location>
</feature>
<name>A0ABR3J201_9AGAR</name>
<evidence type="ECO:0000256" key="2">
    <source>
        <dbReference type="SAM" id="MobiDB-lite"/>
    </source>
</evidence>
<dbReference type="EMBL" id="JASNQZ010000012">
    <property type="protein sequence ID" value="KAL0949566.1"/>
    <property type="molecule type" value="Genomic_DNA"/>
</dbReference>
<feature type="domain" description="IMD" evidence="3">
    <location>
        <begin position="61"/>
        <end position="199"/>
    </location>
</feature>
<keyword evidence="1" id="KW-0175">Coiled coil</keyword>
<evidence type="ECO:0000313" key="5">
    <source>
        <dbReference type="Proteomes" id="UP001556367"/>
    </source>
</evidence>
<gene>
    <name evidence="4" type="ORF">HGRIS_009615</name>
</gene>
<dbReference type="Proteomes" id="UP001556367">
    <property type="component" value="Unassembled WGS sequence"/>
</dbReference>
<proteinExistence type="predicted"/>
<sequence length="240" mass="26614">MAPGRPRLNSLRSISSRRVKSPGPPSPTFSDATQASAIHFGANAAPEKIITRAHLKASLQAYDDLVSTCASYRAALMAMSRATAAFADALSSCAGLKGPTYEAGTRLQAASGLHHLIGNQWHVLAETLDRKFEKPMRQSLETYQGVVKERSSNYERALREKSRAIRDTEARNMNRKERNLQSFRAALAVLQSQVDDLDDLKAAHYQEIMEHEEEFGNEVQNKASTRRLRPQVSLTHISPV</sequence>
<evidence type="ECO:0000259" key="3">
    <source>
        <dbReference type="Pfam" id="PF08397"/>
    </source>
</evidence>
<protein>
    <recommendedName>
        <fullName evidence="3">IMD domain-containing protein</fullName>
    </recommendedName>
</protein>
<evidence type="ECO:0000256" key="1">
    <source>
        <dbReference type="SAM" id="Coils"/>
    </source>
</evidence>
<feature type="region of interest" description="Disordered" evidence="2">
    <location>
        <begin position="1"/>
        <end position="30"/>
    </location>
</feature>
<evidence type="ECO:0000313" key="4">
    <source>
        <dbReference type="EMBL" id="KAL0949566.1"/>
    </source>
</evidence>
<dbReference type="PANTHER" id="PTHR38407:SF1">
    <property type="entry name" value="PROTEIN IVY1"/>
    <property type="match status" value="1"/>
</dbReference>
<dbReference type="Pfam" id="PF08397">
    <property type="entry name" value="IMD"/>
    <property type="match status" value="1"/>
</dbReference>
<feature type="region of interest" description="Disordered" evidence="2">
    <location>
        <begin position="216"/>
        <end position="240"/>
    </location>
</feature>
<dbReference type="InterPro" id="IPR027267">
    <property type="entry name" value="AH/BAR_dom_sf"/>
</dbReference>
<dbReference type="InterPro" id="IPR037470">
    <property type="entry name" value="IVY1"/>
</dbReference>
<comment type="caution">
    <text evidence="4">The sequence shown here is derived from an EMBL/GenBank/DDBJ whole genome shotgun (WGS) entry which is preliminary data.</text>
</comment>
<accession>A0ABR3J201</accession>
<dbReference type="PANTHER" id="PTHR38407">
    <property type="entry name" value="PROTEIN IVY1"/>
    <property type="match status" value="1"/>
</dbReference>
<organism evidence="4 5">
    <name type="scientific">Hohenbuehelia grisea</name>
    <dbReference type="NCBI Taxonomy" id="104357"/>
    <lineage>
        <taxon>Eukaryota</taxon>
        <taxon>Fungi</taxon>
        <taxon>Dikarya</taxon>
        <taxon>Basidiomycota</taxon>
        <taxon>Agaricomycotina</taxon>
        <taxon>Agaricomycetes</taxon>
        <taxon>Agaricomycetidae</taxon>
        <taxon>Agaricales</taxon>
        <taxon>Pleurotineae</taxon>
        <taxon>Pleurotaceae</taxon>
        <taxon>Hohenbuehelia</taxon>
    </lineage>
</organism>
<dbReference type="InterPro" id="IPR013606">
    <property type="entry name" value="I-BAR_dom"/>
</dbReference>
<reference evidence="5" key="1">
    <citation type="submission" date="2024-06" db="EMBL/GenBank/DDBJ databases">
        <title>Multi-omics analyses provide insights into the biosynthesis of the anticancer antibiotic pleurotin in Hohenbuehelia grisea.</title>
        <authorList>
            <person name="Weaver J.A."/>
            <person name="Alberti F."/>
        </authorList>
    </citation>
    <scope>NUCLEOTIDE SEQUENCE [LARGE SCALE GENOMIC DNA]</scope>
    <source>
        <strain evidence="5">T-177</strain>
    </source>
</reference>
<feature type="coiled-coil region" evidence="1">
    <location>
        <begin position="151"/>
        <end position="214"/>
    </location>
</feature>